<proteinExistence type="inferred from homology"/>
<comment type="similarity">
    <text evidence="4">Belongs to the class I-like SAM-binding methyltransferase superfamily. Cation-dependent O-methyltransferase family.</text>
</comment>
<keyword evidence="2 5" id="KW-0808">Transferase</keyword>
<evidence type="ECO:0000313" key="6">
    <source>
        <dbReference type="Proteomes" id="UP000305948"/>
    </source>
</evidence>
<dbReference type="InterPro" id="IPR050362">
    <property type="entry name" value="Cation-dep_OMT"/>
</dbReference>
<reference evidence="5 6" key="1">
    <citation type="journal article" date="2019" name="Nat. Ecol. Evol.">
        <title>Megaphylogeny resolves global patterns of mushroom evolution.</title>
        <authorList>
            <person name="Varga T."/>
            <person name="Krizsan K."/>
            <person name="Foldi C."/>
            <person name="Dima B."/>
            <person name="Sanchez-Garcia M."/>
            <person name="Sanchez-Ramirez S."/>
            <person name="Szollosi G.J."/>
            <person name="Szarkandi J.G."/>
            <person name="Papp V."/>
            <person name="Albert L."/>
            <person name="Andreopoulos W."/>
            <person name="Angelini C."/>
            <person name="Antonin V."/>
            <person name="Barry K.W."/>
            <person name="Bougher N.L."/>
            <person name="Buchanan P."/>
            <person name="Buyck B."/>
            <person name="Bense V."/>
            <person name="Catcheside P."/>
            <person name="Chovatia M."/>
            <person name="Cooper J."/>
            <person name="Damon W."/>
            <person name="Desjardin D."/>
            <person name="Finy P."/>
            <person name="Geml J."/>
            <person name="Haridas S."/>
            <person name="Hughes K."/>
            <person name="Justo A."/>
            <person name="Karasinski D."/>
            <person name="Kautmanova I."/>
            <person name="Kiss B."/>
            <person name="Kocsube S."/>
            <person name="Kotiranta H."/>
            <person name="LaButti K.M."/>
            <person name="Lechner B.E."/>
            <person name="Liimatainen K."/>
            <person name="Lipzen A."/>
            <person name="Lukacs Z."/>
            <person name="Mihaltcheva S."/>
            <person name="Morgado L.N."/>
            <person name="Niskanen T."/>
            <person name="Noordeloos M.E."/>
            <person name="Ohm R.A."/>
            <person name="Ortiz-Santana B."/>
            <person name="Ovrebo C."/>
            <person name="Racz N."/>
            <person name="Riley R."/>
            <person name="Savchenko A."/>
            <person name="Shiryaev A."/>
            <person name="Soop K."/>
            <person name="Spirin V."/>
            <person name="Szebenyi C."/>
            <person name="Tomsovsky M."/>
            <person name="Tulloss R.E."/>
            <person name="Uehling J."/>
            <person name="Grigoriev I.V."/>
            <person name="Vagvolgyi C."/>
            <person name="Papp T."/>
            <person name="Martin F.M."/>
            <person name="Miettinen O."/>
            <person name="Hibbett D.S."/>
            <person name="Nagy L.G."/>
        </authorList>
    </citation>
    <scope>NUCLEOTIDE SEQUENCE [LARGE SCALE GENOMIC DNA]</scope>
    <source>
        <strain evidence="5 6">OMC1185</strain>
    </source>
</reference>
<keyword evidence="1 5" id="KW-0489">Methyltransferase</keyword>
<dbReference type="Proteomes" id="UP000305948">
    <property type="component" value="Unassembled WGS sequence"/>
</dbReference>
<dbReference type="Pfam" id="PF01596">
    <property type="entry name" value="Methyltransf_3"/>
    <property type="match status" value="1"/>
</dbReference>
<evidence type="ECO:0000256" key="4">
    <source>
        <dbReference type="ARBA" id="ARBA00023453"/>
    </source>
</evidence>
<accession>A0A5C3MMU1</accession>
<name>A0A5C3MMU1_9AGAM</name>
<evidence type="ECO:0000313" key="5">
    <source>
        <dbReference type="EMBL" id="TFK46732.1"/>
    </source>
</evidence>
<sequence>MSRTQHNHGHSIDERWAREEQYHASFLLKNSIHDEALEFCLKNSDDHGLPHIAVSGMEGKYIHLQARVIGAKRILELGTLGGYSTIWLARALPEDGELVTCEYSPMHAEVAGQNIEHAGLSSKVKIVVGPAAESLAKMDPEHKFDFVFMDADKAGYPVYLEYCKTLVRKGGVIIVDNVVRQGRVSDLSVTDDENSNGVRKMLEDLKDSPDFEATTVQTVGARSWDGFTFVLRL</sequence>
<dbReference type="GO" id="GO:0032259">
    <property type="term" value="P:methylation"/>
    <property type="evidence" value="ECO:0007669"/>
    <property type="project" value="UniProtKB-KW"/>
</dbReference>
<dbReference type="GO" id="GO:0008171">
    <property type="term" value="F:O-methyltransferase activity"/>
    <property type="evidence" value="ECO:0007669"/>
    <property type="project" value="InterPro"/>
</dbReference>
<dbReference type="EMBL" id="ML213528">
    <property type="protein sequence ID" value="TFK46732.1"/>
    <property type="molecule type" value="Genomic_DNA"/>
</dbReference>
<dbReference type="GO" id="GO:0008757">
    <property type="term" value="F:S-adenosylmethionine-dependent methyltransferase activity"/>
    <property type="evidence" value="ECO:0007669"/>
    <property type="project" value="TreeGrafter"/>
</dbReference>
<keyword evidence="3" id="KW-0949">S-adenosyl-L-methionine</keyword>
<evidence type="ECO:0000256" key="1">
    <source>
        <dbReference type="ARBA" id="ARBA00022603"/>
    </source>
</evidence>
<dbReference type="CDD" id="cd02440">
    <property type="entry name" value="AdoMet_MTases"/>
    <property type="match status" value="1"/>
</dbReference>
<dbReference type="SUPFAM" id="SSF53335">
    <property type="entry name" value="S-adenosyl-L-methionine-dependent methyltransferases"/>
    <property type="match status" value="1"/>
</dbReference>
<dbReference type="PANTHER" id="PTHR10509">
    <property type="entry name" value="O-METHYLTRANSFERASE-RELATED"/>
    <property type="match status" value="1"/>
</dbReference>
<evidence type="ECO:0000256" key="2">
    <source>
        <dbReference type="ARBA" id="ARBA00022679"/>
    </source>
</evidence>
<protein>
    <submittedName>
        <fullName evidence="5">O-methyltransferase family 3 protein</fullName>
    </submittedName>
</protein>
<evidence type="ECO:0000256" key="3">
    <source>
        <dbReference type="ARBA" id="ARBA00022691"/>
    </source>
</evidence>
<dbReference type="InterPro" id="IPR002935">
    <property type="entry name" value="SAM_O-MeTrfase"/>
</dbReference>
<dbReference type="PROSITE" id="PS51682">
    <property type="entry name" value="SAM_OMT_I"/>
    <property type="match status" value="1"/>
</dbReference>
<dbReference type="Gene3D" id="3.40.50.150">
    <property type="entry name" value="Vaccinia Virus protein VP39"/>
    <property type="match status" value="1"/>
</dbReference>
<dbReference type="OrthoDB" id="10251242at2759"/>
<dbReference type="STRING" id="5364.A0A5C3MMU1"/>
<gene>
    <name evidence="5" type="ORF">OE88DRAFT_1707332</name>
</gene>
<dbReference type="PANTHER" id="PTHR10509:SF14">
    <property type="entry name" value="CAFFEOYL-COA O-METHYLTRANSFERASE 3-RELATED"/>
    <property type="match status" value="1"/>
</dbReference>
<dbReference type="AlphaFoldDB" id="A0A5C3MMU1"/>
<organism evidence="5 6">
    <name type="scientific">Heliocybe sulcata</name>
    <dbReference type="NCBI Taxonomy" id="5364"/>
    <lineage>
        <taxon>Eukaryota</taxon>
        <taxon>Fungi</taxon>
        <taxon>Dikarya</taxon>
        <taxon>Basidiomycota</taxon>
        <taxon>Agaricomycotina</taxon>
        <taxon>Agaricomycetes</taxon>
        <taxon>Gloeophyllales</taxon>
        <taxon>Gloeophyllaceae</taxon>
        <taxon>Heliocybe</taxon>
    </lineage>
</organism>
<dbReference type="InterPro" id="IPR029063">
    <property type="entry name" value="SAM-dependent_MTases_sf"/>
</dbReference>
<keyword evidence="6" id="KW-1185">Reference proteome</keyword>